<organism evidence="1">
    <name type="scientific">Rhizophora mucronata</name>
    <name type="common">Asiatic mangrove</name>
    <dbReference type="NCBI Taxonomy" id="61149"/>
    <lineage>
        <taxon>Eukaryota</taxon>
        <taxon>Viridiplantae</taxon>
        <taxon>Streptophyta</taxon>
        <taxon>Embryophyta</taxon>
        <taxon>Tracheophyta</taxon>
        <taxon>Spermatophyta</taxon>
        <taxon>Magnoliopsida</taxon>
        <taxon>eudicotyledons</taxon>
        <taxon>Gunneridae</taxon>
        <taxon>Pentapetalae</taxon>
        <taxon>rosids</taxon>
        <taxon>fabids</taxon>
        <taxon>Malpighiales</taxon>
        <taxon>Rhizophoraceae</taxon>
        <taxon>Rhizophora</taxon>
    </lineage>
</organism>
<evidence type="ECO:0000313" key="1">
    <source>
        <dbReference type="EMBL" id="MBX19053.1"/>
    </source>
</evidence>
<protein>
    <submittedName>
        <fullName evidence="1">Uncharacterized protein</fullName>
    </submittedName>
</protein>
<reference evidence="1" key="1">
    <citation type="submission" date="2018-02" db="EMBL/GenBank/DDBJ databases">
        <title>Rhizophora mucronata_Transcriptome.</title>
        <authorList>
            <person name="Meera S.P."/>
            <person name="Sreeshan A."/>
            <person name="Augustine A."/>
        </authorList>
    </citation>
    <scope>NUCLEOTIDE SEQUENCE</scope>
    <source>
        <tissue evidence="1">Leaf</tissue>
    </source>
</reference>
<dbReference type="EMBL" id="GGEC01038573">
    <property type="protein sequence ID" value="MBX19057.1"/>
    <property type="molecule type" value="Transcribed_RNA"/>
</dbReference>
<accession>A0A2P2LM55</accession>
<name>A0A2P2LM55_RHIMU</name>
<dbReference type="AlphaFoldDB" id="A0A2P2LM55"/>
<dbReference type="EMBL" id="GGEC01038569">
    <property type="protein sequence ID" value="MBX19053.1"/>
    <property type="molecule type" value="Transcribed_RNA"/>
</dbReference>
<proteinExistence type="predicted"/>
<sequence length="104" mass="11897">MVLSCSWLQKFHISQYHTTKYHMSHSIFINITKFCTCVTRVCCRQMNTNVGLSCKVSTITKTILHNPRQYSLGRSKPSIPNICIATILFSQLNLLLKKPQASLH</sequence>